<reference evidence="2" key="1">
    <citation type="journal article" date="2011" name="Genome Biol.">
        <title>Comparative genomics of the social amoebae Dictyostelium discoideum and Dictyostelium purpureum.</title>
        <authorList>
            <consortium name="US DOE Joint Genome Institute (JGI-PGF)"/>
            <person name="Sucgang R."/>
            <person name="Kuo A."/>
            <person name="Tian X."/>
            <person name="Salerno W."/>
            <person name="Parikh A."/>
            <person name="Feasley C.L."/>
            <person name="Dalin E."/>
            <person name="Tu H."/>
            <person name="Huang E."/>
            <person name="Barry K."/>
            <person name="Lindquist E."/>
            <person name="Shapiro H."/>
            <person name="Bruce D."/>
            <person name="Schmutz J."/>
            <person name="Salamov A."/>
            <person name="Fey P."/>
            <person name="Gaudet P."/>
            <person name="Anjard C."/>
            <person name="Babu M.M."/>
            <person name="Basu S."/>
            <person name="Bushmanova Y."/>
            <person name="van der Wel H."/>
            <person name="Katoh-Kurasawa M."/>
            <person name="Dinh C."/>
            <person name="Coutinho P.M."/>
            <person name="Saito T."/>
            <person name="Elias M."/>
            <person name="Schaap P."/>
            <person name="Kay R.R."/>
            <person name="Henrissat B."/>
            <person name="Eichinger L."/>
            <person name="Rivero F."/>
            <person name="Putnam N.H."/>
            <person name="West C.M."/>
            <person name="Loomis W.F."/>
            <person name="Chisholm R.L."/>
            <person name="Shaulsky G."/>
            <person name="Strassmann J.E."/>
            <person name="Queller D.C."/>
            <person name="Kuspa A."/>
            <person name="Grigoriev I.V."/>
        </authorList>
    </citation>
    <scope>NUCLEOTIDE SEQUENCE [LARGE SCALE GENOMIC DNA]</scope>
    <source>
        <strain evidence="2">QSDP1</strain>
    </source>
</reference>
<accession>F0ZJU8</accession>
<dbReference type="OMA" id="NICYSIN"/>
<dbReference type="Proteomes" id="UP000001064">
    <property type="component" value="Unassembled WGS sequence"/>
</dbReference>
<protein>
    <submittedName>
        <fullName evidence="1">Uncharacterized protein</fullName>
    </submittedName>
</protein>
<keyword evidence="2" id="KW-1185">Reference proteome</keyword>
<dbReference type="VEuPathDB" id="AmoebaDB:DICPUDRAFT_91961"/>
<dbReference type="KEGG" id="dpp:DICPUDRAFT_91961"/>
<dbReference type="GeneID" id="10500795"/>
<dbReference type="RefSeq" id="XP_003287695.1">
    <property type="nucleotide sequence ID" value="XM_003287647.1"/>
</dbReference>
<gene>
    <name evidence="1" type="ORF">DICPUDRAFT_91961</name>
</gene>
<organism evidence="1 2">
    <name type="scientific">Dictyostelium purpureum</name>
    <name type="common">Slime mold</name>
    <dbReference type="NCBI Taxonomy" id="5786"/>
    <lineage>
        <taxon>Eukaryota</taxon>
        <taxon>Amoebozoa</taxon>
        <taxon>Evosea</taxon>
        <taxon>Eumycetozoa</taxon>
        <taxon>Dictyostelia</taxon>
        <taxon>Dictyosteliales</taxon>
        <taxon>Dictyosteliaceae</taxon>
        <taxon>Dictyostelium</taxon>
    </lineage>
</organism>
<dbReference type="EMBL" id="GL871047">
    <property type="protein sequence ID" value="EGC35801.1"/>
    <property type="molecule type" value="Genomic_DNA"/>
</dbReference>
<dbReference type="AlphaFoldDB" id="F0ZJU8"/>
<sequence>MTITDFFVPAIAFTKVSDITKAYFKSPGNPPASQLAYLQNPPLVNNAPSLYNYVYAEIILNSVLNFSTTDAYGAGPLITSLGTLQSNIYTTISGFFPVLLANLPNCFNTAVVATAKYDTIKSNLNAQRTLLTNLKTQCSTLINSINTTKNALPVNQPNTASYNAVVTCYTNVVAGINIASTQIDAASSLIGTIGTNLDTLSVTASYYLDDLCSDAEYMDSVNNTCSNICYSINSILGCLNEFGKTKAL</sequence>
<dbReference type="InParanoid" id="F0ZJU8"/>
<name>F0ZJU8_DICPU</name>
<evidence type="ECO:0000313" key="1">
    <source>
        <dbReference type="EMBL" id="EGC35801.1"/>
    </source>
</evidence>
<evidence type="ECO:0000313" key="2">
    <source>
        <dbReference type="Proteomes" id="UP000001064"/>
    </source>
</evidence>
<proteinExistence type="predicted"/>